<reference evidence="2 3" key="1">
    <citation type="submission" date="2019-02" db="EMBL/GenBank/DDBJ databases">
        <authorList>
            <person name="Li Y."/>
        </authorList>
    </citation>
    <scope>NUCLEOTIDE SEQUENCE [LARGE SCALE GENOMIC DNA]</scope>
    <source>
        <strain evidence="2 3">3-7</strain>
    </source>
</reference>
<dbReference type="RefSeq" id="WP_130160502.1">
    <property type="nucleotide sequence ID" value="NZ_SGIS01000092.1"/>
</dbReference>
<keyword evidence="1" id="KW-0812">Transmembrane</keyword>
<evidence type="ECO:0000256" key="1">
    <source>
        <dbReference type="SAM" id="Phobius"/>
    </source>
</evidence>
<keyword evidence="3" id="KW-1185">Reference proteome</keyword>
<protein>
    <submittedName>
        <fullName evidence="2">Uncharacterized protein</fullName>
    </submittedName>
</protein>
<accession>A0A4Q6XGN6</accession>
<organism evidence="2 3">
    <name type="scientific">Sphingomonas populi</name>
    <dbReference type="NCBI Taxonomy" id="2484750"/>
    <lineage>
        <taxon>Bacteria</taxon>
        <taxon>Pseudomonadati</taxon>
        <taxon>Pseudomonadota</taxon>
        <taxon>Alphaproteobacteria</taxon>
        <taxon>Sphingomonadales</taxon>
        <taxon>Sphingomonadaceae</taxon>
        <taxon>Sphingomonas</taxon>
    </lineage>
</organism>
<dbReference type="Proteomes" id="UP000292085">
    <property type="component" value="Unassembled WGS sequence"/>
</dbReference>
<dbReference type="AlphaFoldDB" id="A0A4Q6XGN6"/>
<comment type="caution">
    <text evidence="2">The sequence shown here is derived from an EMBL/GenBank/DDBJ whole genome shotgun (WGS) entry which is preliminary data.</text>
</comment>
<keyword evidence="1" id="KW-0472">Membrane</keyword>
<keyword evidence="1" id="KW-1133">Transmembrane helix</keyword>
<feature type="transmembrane region" description="Helical" evidence="1">
    <location>
        <begin position="58"/>
        <end position="80"/>
    </location>
</feature>
<gene>
    <name evidence="2" type="ORF">EWE75_23640</name>
</gene>
<evidence type="ECO:0000313" key="3">
    <source>
        <dbReference type="Proteomes" id="UP000292085"/>
    </source>
</evidence>
<proteinExistence type="predicted"/>
<evidence type="ECO:0000313" key="2">
    <source>
        <dbReference type="EMBL" id="RZF59090.1"/>
    </source>
</evidence>
<name>A0A4Q6XGN6_9SPHN</name>
<feature type="transmembrane region" description="Helical" evidence="1">
    <location>
        <begin position="28"/>
        <end position="46"/>
    </location>
</feature>
<dbReference type="EMBL" id="SGIS01000092">
    <property type="protein sequence ID" value="RZF59090.1"/>
    <property type="molecule type" value="Genomic_DNA"/>
</dbReference>
<sequence length="90" mass="9763">MADIFADCGVPVIFLLLAVGRLNLISDLTVRISAGCLAALYLFSLFRPIHLYVPSGSAPYIIVFFAIITIFGGAALVFGVGQTRDERRRT</sequence>